<dbReference type="PROSITE" id="PS00211">
    <property type="entry name" value="ABC_TRANSPORTER_1"/>
    <property type="match status" value="1"/>
</dbReference>
<dbReference type="InterPro" id="IPR003593">
    <property type="entry name" value="AAA+_ATPase"/>
</dbReference>
<dbReference type="InterPro" id="IPR003439">
    <property type="entry name" value="ABC_transporter-like_ATP-bd"/>
</dbReference>
<evidence type="ECO:0000313" key="11">
    <source>
        <dbReference type="EMBL" id="MFC6093388.1"/>
    </source>
</evidence>
<dbReference type="EMBL" id="JBHSQO010000043">
    <property type="protein sequence ID" value="MFC6093388.1"/>
    <property type="molecule type" value="Genomic_DNA"/>
</dbReference>
<dbReference type="InterPro" id="IPR027417">
    <property type="entry name" value="P-loop_NTPase"/>
</dbReference>
<keyword evidence="12" id="KW-1185">Reference proteome</keyword>
<dbReference type="GO" id="GO:0005524">
    <property type="term" value="F:ATP binding"/>
    <property type="evidence" value="ECO:0007669"/>
    <property type="project" value="UniProtKB-KW"/>
</dbReference>
<feature type="transmembrane region" description="Helical" evidence="8">
    <location>
        <begin position="57"/>
        <end position="83"/>
    </location>
</feature>
<keyword evidence="6 8" id="KW-0472">Membrane</keyword>
<dbReference type="Proteomes" id="UP001596220">
    <property type="component" value="Unassembled WGS sequence"/>
</dbReference>
<dbReference type="PROSITE" id="PS50893">
    <property type="entry name" value="ABC_TRANSPORTER_2"/>
    <property type="match status" value="1"/>
</dbReference>
<dbReference type="InterPro" id="IPR017871">
    <property type="entry name" value="ABC_transporter-like_CS"/>
</dbReference>
<evidence type="ECO:0000256" key="3">
    <source>
        <dbReference type="ARBA" id="ARBA00022741"/>
    </source>
</evidence>
<evidence type="ECO:0000313" key="12">
    <source>
        <dbReference type="Proteomes" id="UP001596220"/>
    </source>
</evidence>
<feature type="transmembrane region" description="Helical" evidence="8">
    <location>
        <begin position="240"/>
        <end position="263"/>
    </location>
</feature>
<dbReference type="Pfam" id="PF00005">
    <property type="entry name" value="ABC_tran"/>
    <property type="match status" value="1"/>
</dbReference>
<evidence type="ECO:0000256" key="5">
    <source>
        <dbReference type="ARBA" id="ARBA00022989"/>
    </source>
</evidence>
<evidence type="ECO:0000256" key="2">
    <source>
        <dbReference type="ARBA" id="ARBA00022692"/>
    </source>
</evidence>
<reference evidence="12" key="1">
    <citation type="journal article" date="2019" name="Int. J. Syst. Evol. Microbiol.">
        <title>The Global Catalogue of Microorganisms (GCM) 10K type strain sequencing project: providing services to taxonomists for standard genome sequencing and annotation.</title>
        <authorList>
            <consortium name="The Broad Institute Genomics Platform"/>
            <consortium name="The Broad Institute Genome Sequencing Center for Infectious Disease"/>
            <person name="Wu L."/>
            <person name="Ma J."/>
        </authorList>
    </citation>
    <scope>NUCLEOTIDE SEQUENCE [LARGE SCALE GENOMIC DNA]</scope>
    <source>
        <strain evidence="12">CGMCC 4.7246</strain>
    </source>
</reference>
<sequence length="596" mass="62948">MSGRPDLPAWRVLLDHVRPFRTNLLLGGLLSAGTAATGLALPLVVRDLITGLAEGGVVTGLLVLMSVLVLAHAAIGAVGAYLLERTAESVVLAARQRLVSRLLWLRIPTLDDTEPGDLMSRVSTDTTLLREVSTRSVVYGVTGVLTLLATMTMMALLDPVLLVVVLAVLCVAQVVLGVVVPRIARAAEHTQESVGAMSAAMERALGNLRTIKASGAEERERDRLHDSAVRAWRGGVRAATWHAVAGSTGGLALQLSFIMVLAFGGARVVSGDIDVGTLIAFLLYLYYLMPPLRELTHVAGQYQVAAAAIARIQEVEALPTEPHAPPAASPRVASPPVATAPPAASPRVATSPAAVAFEQVRFRYRPDLPEVHHAVTFEVPAGGMTAFVGPSGAGKTTVFSLLERFYEPDSGRILLDGEDLADQPLADLRAAIGYVEQDAPVLSGTLRENLLVGAPHTGRAELTEVLTTTRLDAVVARLPDGLDTAVGHRGVKLSGGERQRVAIARALLRRPRLLLLDEVTSQLDAVNEAALRDTIADVAGTTTVLVVAHRLSTVTTADRIIVMDTGRVRAVGTHPHLVATDRVYAELAATQLIGTG</sequence>
<evidence type="ECO:0000256" key="1">
    <source>
        <dbReference type="ARBA" id="ARBA00004651"/>
    </source>
</evidence>
<evidence type="ECO:0000256" key="8">
    <source>
        <dbReference type="SAM" id="Phobius"/>
    </source>
</evidence>
<dbReference type="PROSITE" id="PS50929">
    <property type="entry name" value="ABC_TM1F"/>
    <property type="match status" value="1"/>
</dbReference>
<keyword evidence="4 11" id="KW-0067">ATP-binding</keyword>
<dbReference type="InterPro" id="IPR039421">
    <property type="entry name" value="Type_1_exporter"/>
</dbReference>
<keyword evidence="3" id="KW-0547">Nucleotide-binding</keyword>
<dbReference type="InterPro" id="IPR011527">
    <property type="entry name" value="ABC1_TM_dom"/>
</dbReference>
<dbReference type="Pfam" id="PF00664">
    <property type="entry name" value="ABC_membrane"/>
    <property type="match status" value="1"/>
</dbReference>
<dbReference type="Gene3D" id="3.40.50.300">
    <property type="entry name" value="P-loop containing nucleotide triphosphate hydrolases"/>
    <property type="match status" value="1"/>
</dbReference>
<dbReference type="PANTHER" id="PTHR43394:SF1">
    <property type="entry name" value="ATP-BINDING CASSETTE SUB-FAMILY B MEMBER 10, MITOCHONDRIAL"/>
    <property type="match status" value="1"/>
</dbReference>
<feature type="region of interest" description="Disordered" evidence="7">
    <location>
        <begin position="320"/>
        <end position="346"/>
    </location>
</feature>
<evidence type="ECO:0000256" key="4">
    <source>
        <dbReference type="ARBA" id="ARBA00022840"/>
    </source>
</evidence>
<protein>
    <submittedName>
        <fullName evidence="11">ABC transporter ATP-binding protein</fullName>
    </submittedName>
</protein>
<feature type="transmembrane region" description="Helical" evidence="8">
    <location>
        <begin position="161"/>
        <end position="180"/>
    </location>
</feature>
<proteinExistence type="predicted"/>
<dbReference type="SUPFAM" id="SSF90123">
    <property type="entry name" value="ABC transporter transmembrane region"/>
    <property type="match status" value="1"/>
</dbReference>
<evidence type="ECO:0000259" key="9">
    <source>
        <dbReference type="PROSITE" id="PS50893"/>
    </source>
</evidence>
<dbReference type="CDD" id="cd18551">
    <property type="entry name" value="ABC_6TM_LmrA_like"/>
    <property type="match status" value="1"/>
</dbReference>
<keyword evidence="2 8" id="KW-0812">Transmembrane</keyword>
<name>A0ABW1PCN2_9PSEU</name>
<feature type="transmembrane region" description="Helical" evidence="8">
    <location>
        <begin position="24"/>
        <end position="45"/>
    </location>
</feature>
<dbReference type="SMART" id="SM00382">
    <property type="entry name" value="AAA"/>
    <property type="match status" value="1"/>
</dbReference>
<feature type="domain" description="ABC transmembrane type-1" evidence="10">
    <location>
        <begin position="25"/>
        <end position="303"/>
    </location>
</feature>
<accession>A0ABW1PCN2</accession>
<dbReference type="InterPro" id="IPR036640">
    <property type="entry name" value="ABC1_TM_sf"/>
</dbReference>
<evidence type="ECO:0000256" key="6">
    <source>
        <dbReference type="ARBA" id="ARBA00023136"/>
    </source>
</evidence>
<dbReference type="PANTHER" id="PTHR43394">
    <property type="entry name" value="ATP-DEPENDENT PERMEASE MDL1, MITOCHONDRIAL"/>
    <property type="match status" value="1"/>
</dbReference>
<evidence type="ECO:0000256" key="7">
    <source>
        <dbReference type="SAM" id="MobiDB-lite"/>
    </source>
</evidence>
<dbReference type="Gene3D" id="1.20.1560.10">
    <property type="entry name" value="ABC transporter type 1, transmembrane domain"/>
    <property type="match status" value="1"/>
</dbReference>
<feature type="transmembrane region" description="Helical" evidence="8">
    <location>
        <begin position="137"/>
        <end position="155"/>
    </location>
</feature>
<comment type="caution">
    <text evidence="11">The sequence shown here is derived from an EMBL/GenBank/DDBJ whole genome shotgun (WGS) entry which is preliminary data.</text>
</comment>
<feature type="compositionally biased region" description="Low complexity" evidence="7">
    <location>
        <begin position="329"/>
        <end position="346"/>
    </location>
</feature>
<gene>
    <name evidence="11" type="ORF">ACFP3R_29305</name>
</gene>
<organism evidence="11 12">
    <name type="scientific">Saccharothrix lopnurensis</name>
    <dbReference type="NCBI Taxonomy" id="1670621"/>
    <lineage>
        <taxon>Bacteria</taxon>
        <taxon>Bacillati</taxon>
        <taxon>Actinomycetota</taxon>
        <taxon>Actinomycetes</taxon>
        <taxon>Pseudonocardiales</taxon>
        <taxon>Pseudonocardiaceae</taxon>
        <taxon>Saccharothrix</taxon>
    </lineage>
</organism>
<feature type="domain" description="ABC transporter" evidence="9">
    <location>
        <begin position="355"/>
        <end position="590"/>
    </location>
</feature>
<comment type="subcellular location">
    <subcellularLocation>
        <location evidence="1">Cell membrane</location>
        <topology evidence="1">Multi-pass membrane protein</topology>
    </subcellularLocation>
</comment>
<evidence type="ECO:0000259" key="10">
    <source>
        <dbReference type="PROSITE" id="PS50929"/>
    </source>
</evidence>
<keyword evidence="5 8" id="KW-1133">Transmembrane helix</keyword>
<dbReference type="SUPFAM" id="SSF52540">
    <property type="entry name" value="P-loop containing nucleoside triphosphate hydrolases"/>
    <property type="match status" value="1"/>
</dbReference>
<dbReference type="RefSeq" id="WP_380640549.1">
    <property type="nucleotide sequence ID" value="NZ_JBHSQO010000043.1"/>
</dbReference>